<gene>
    <name evidence="1" type="ORF">MUB52_08435</name>
</gene>
<dbReference type="Proteomes" id="UP001208690">
    <property type="component" value="Unassembled WGS sequence"/>
</dbReference>
<dbReference type="InterPro" id="IPR036568">
    <property type="entry name" value="GGCT-like_sf"/>
</dbReference>
<evidence type="ECO:0000313" key="2">
    <source>
        <dbReference type="Proteomes" id="UP001208690"/>
    </source>
</evidence>
<protein>
    <submittedName>
        <fullName evidence="1">Gamma-glutamylcyclotransferase</fullName>
    </submittedName>
</protein>
<evidence type="ECO:0000313" key="1">
    <source>
        <dbReference type="EMBL" id="MCV3271452.1"/>
    </source>
</evidence>
<sequence>MSDPYFFGYGSLVNTRSHAYPDPHPARLRGWRRAWVTTPRSGAVLLTGVPAPGHCIEGLIAAVPGADWTALDARENGYARVSAHGDIDHAHPATPLIDVYAVERHHLRPRSDQMILLSYLDVVVQGFHDVFGEAGVQSFFDTTDGWDTPILNDRDNPIYPRHQQLTRKQTVLVDDHLHRLSAQVKERHEAPLPPEF</sequence>
<dbReference type="InterPro" id="IPR013024">
    <property type="entry name" value="GGCT-like"/>
</dbReference>
<reference evidence="1 2" key="1">
    <citation type="submission" date="2022-04" db="EMBL/GenBank/DDBJ databases">
        <title>Roseobacter sp. WL0113 is a bacterium isolated from neritic sediment.</title>
        <authorList>
            <person name="Wang L."/>
            <person name="He W."/>
            <person name="Zhang D.-F."/>
        </authorList>
    </citation>
    <scope>NUCLEOTIDE SEQUENCE [LARGE SCALE GENOMIC DNA]</scope>
    <source>
        <strain evidence="1 2">WL0113</strain>
    </source>
</reference>
<dbReference type="EMBL" id="JALIEB010000004">
    <property type="protein sequence ID" value="MCV3271452.1"/>
    <property type="molecule type" value="Genomic_DNA"/>
</dbReference>
<dbReference type="CDD" id="cd06661">
    <property type="entry name" value="GGCT_like"/>
    <property type="match status" value="1"/>
</dbReference>
<accession>A0ABT3BD14</accession>
<organism evidence="1 2">
    <name type="scientific">Roseobacter sinensis</name>
    <dbReference type="NCBI Taxonomy" id="2931391"/>
    <lineage>
        <taxon>Bacteria</taxon>
        <taxon>Pseudomonadati</taxon>
        <taxon>Pseudomonadota</taxon>
        <taxon>Alphaproteobacteria</taxon>
        <taxon>Rhodobacterales</taxon>
        <taxon>Roseobacteraceae</taxon>
        <taxon>Roseobacter</taxon>
    </lineage>
</organism>
<name>A0ABT3BD14_9RHOB</name>
<dbReference type="Gene3D" id="3.10.490.10">
    <property type="entry name" value="Gamma-glutamyl cyclotransferase-like"/>
    <property type="match status" value="1"/>
</dbReference>
<proteinExistence type="predicted"/>
<dbReference type="SUPFAM" id="SSF110857">
    <property type="entry name" value="Gamma-glutamyl cyclotransferase-like"/>
    <property type="match status" value="1"/>
</dbReference>
<dbReference type="RefSeq" id="WP_263843772.1">
    <property type="nucleotide sequence ID" value="NZ_JALIEB010000004.1"/>
</dbReference>
<comment type="caution">
    <text evidence="1">The sequence shown here is derived from an EMBL/GenBank/DDBJ whole genome shotgun (WGS) entry which is preliminary data.</text>
</comment>
<keyword evidence="2" id="KW-1185">Reference proteome</keyword>